<dbReference type="AlphaFoldDB" id="A0A1I2IUG2"/>
<dbReference type="RefSeq" id="WP_093618775.1">
    <property type="nucleotide sequence ID" value="NZ_BOMT01000055.1"/>
</dbReference>
<dbReference type="EMBL" id="FONV01000010">
    <property type="protein sequence ID" value="SFF44396.1"/>
    <property type="molecule type" value="Genomic_DNA"/>
</dbReference>
<evidence type="ECO:0000313" key="2">
    <source>
        <dbReference type="Proteomes" id="UP000199645"/>
    </source>
</evidence>
<sequence length="173" mass="19487">MSGQERQIRAQFLQVGTQLLTGDGWQRIHGVLICAEDQKSLDQVTVYTPQRTLDDSSGWTFRFNDLVLTRGEVPGEDDCPSWCVEHYRGGDRLQEKNCSSFPESVTVVEACTGIERELGFWGEQRVNRETGAVERLGIIEMRSTLEDVELSAGGLRNLARKLRELADLVEETP</sequence>
<name>A0A1I2IUG2_9ACTN</name>
<protein>
    <submittedName>
        <fullName evidence="1">Uncharacterized protein</fullName>
    </submittedName>
</protein>
<gene>
    <name evidence="1" type="ORF">SAMN05421541_110330</name>
</gene>
<dbReference type="OrthoDB" id="9959404at2"/>
<organism evidence="1 2">
    <name type="scientific">Actinoplanes philippinensis</name>
    <dbReference type="NCBI Taxonomy" id="35752"/>
    <lineage>
        <taxon>Bacteria</taxon>
        <taxon>Bacillati</taxon>
        <taxon>Actinomycetota</taxon>
        <taxon>Actinomycetes</taxon>
        <taxon>Micromonosporales</taxon>
        <taxon>Micromonosporaceae</taxon>
        <taxon>Actinoplanes</taxon>
    </lineage>
</organism>
<accession>A0A1I2IUG2</accession>
<dbReference type="Proteomes" id="UP000199645">
    <property type="component" value="Unassembled WGS sequence"/>
</dbReference>
<keyword evidence="2" id="KW-1185">Reference proteome</keyword>
<reference evidence="1 2" key="1">
    <citation type="submission" date="2016-10" db="EMBL/GenBank/DDBJ databases">
        <authorList>
            <person name="de Groot N.N."/>
        </authorList>
    </citation>
    <scope>NUCLEOTIDE SEQUENCE [LARGE SCALE GENOMIC DNA]</scope>
    <source>
        <strain evidence="1 2">DSM 43019</strain>
    </source>
</reference>
<evidence type="ECO:0000313" key="1">
    <source>
        <dbReference type="EMBL" id="SFF44396.1"/>
    </source>
</evidence>
<dbReference type="Pfam" id="PF21848">
    <property type="entry name" value="DUF6907"/>
    <property type="match status" value="1"/>
</dbReference>
<dbReference type="InterPro" id="IPR054202">
    <property type="entry name" value="DUF6907"/>
</dbReference>
<proteinExistence type="predicted"/>